<dbReference type="Pfam" id="PF07715">
    <property type="entry name" value="Plug"/>
    <property type="match status" value="1"/>
</dbReference>
<dbReference type="InterPro" id="IPR037066">
    <property type="entry name" value="Plug_dom_sf"/>
</dbReference>
<keyword evidence="12 18" id="KW-0675">Receptor</keyword>
<dbReference type="PANTHER" id="PTHR32552">
    <property type="entry name" value="FERRICHROME IRON RECEPTOR-RELATED"/>
    <property type="match status" value="1"/>
</dbReference>
<dbReference type="Gene3D" id="2.60.40.1120">
    <property type="entry name" value="Carboxypeptidase-like, regulatory domain"/>
    <property type="match status" value="1"/>
</dbReference>
<keyword evidence="5" id="KW-0410">Iron transport</keyword>
<keyword evidence="7" id="KW-0732">Signal</keyword>
<dbReference type="InterPro" id="IPR039426">
    <property type="entry name" value="TonB-dep_rcpt-like"/>
</dbReference>
<evidence type="ECO:0000256" key="10">
    <source>
        <dbReference type="ARBA" id="ARBA00023077"/>
    </source>
</evidence>
<evidence type="ECO:0000256" key="3">
    <source>
        <dbReference type="ARBA" id="ARBA00022448"/>
    </source>
</evidence>
<name>A0ABZ2U925_9FLAO</name>
<dbReference type="Pfam" id="PF13715">
    <property type="entry name" value="CarbopepD_reg_2"/>
    <property type="match status" value="1"/>
</dbReference>
<evidence type="ECO:0000259" key="16">
    <source>
        <dbReference type="Pfam" id="PF00593"/>
    </source>
</evidence>
<keyword evidence="10 15" id="KW-0798">TonB box</keyword>
<dbReference type="InterPro" id="IPR012910">
    <property type="entry name" value="Plug_dom"/>
</dbReference>
<evidence type="ECO:0000256" key="9">
    <source>
        <dbReference type="ARBA" id="ARBA00023065"/>
    </source>
</evidence>
<proteinExistence type="inferred from homology"/>
<dbReference type="SUPFAM" id="SSF49452">
    <property type="entry name" value="Starch-binding domain-like"/>
    <property type="match status" value="1"/>
</dbReference>
<dbReference type="NCBIfam" id="TIGR01783">
    <property type="entry name" value="TonB-siderophor"/>
    <property type="match status" value="1"/>
</dbReference>
<evidence type="ECO:0000256" key="6">
    <source>
        <dbReference type="ARBA" id="ARBA00022692"/>
    </source>
</evidence>
<evidence type="ECO:0000256" key="1">
    <source>
        <dbReference type="ARBA" id="ARBA00004571"/>
    </source>
</evidence>
<dbReference type="PANTHER" id="PTHR32552:SF68">
    <property type="entry name" value="FERRICHROME OUTER MEMBRANE TRANSPORTER_PHAGE RECEPTOR"/>
    <property type="match status" value="1"/>
</dbReference>
<evidence type="ECO:0000256" key="13">
    <source>
        <dbReference type="ARBA" id="ARBA00023237"/>
    </source>
</evidence>
<reference evidence="18 19" key="1">
    <citation type="submission" date="2024-03" db="EMBL/GenBank/DDBJ databases">
        <title>Flavobacterium soyae.</title>
        <authorList>
            <person name="Zheng W."/>
        </authorList>
    </citation>
    <scope>NUCLEOTIDE SEQUENCE [LARGE SCALE GENOMIC DNA]</scope>
    <source>
        <strain evidence="18 19">55</strain>
    </source>
</reference>
<evidence type="ECO:0000313" key="18">
    <source>
        <dbReference type="EMBL" id="WYZ17822.1"/>
    </source>
</evidence>
<comment type="similarity">
    <text evidence="2 14 15">Belongs to the TonB-dependent receptor family.</text>
</comment>
<dbReference type="RefSeq" id="WP_406842975.1">
    <property type="nucleotide sequence ID" value="NZ_CP150845.1"/>
</dbReference>
<dbReference type="InterPro" id="IPR010105">
    <property type="entry name" value="TonB_sidphr_rcpt"/>
</dbReference>
<evidence type="ECO:0000256" key="12">
    <source>
        <dbReference type="ARBA" id="ARBA00023170"/>
    </source>
</evidence>
<dbReference type="Gene3D" id="2.170.130.10">
    <property type="entry name" value="TonB-dependent receptor, plug domain"/>
    <property type="match status" value="1"/>
</dbReference>
<dbReference type="PROSITE" id="PS01156">
    <property type="entry name" value="TONB_DEPENDENT_REC_2"/>
    <property type="match status" value="1"/>
</dbReference>
<keyword evidence="13 14" id="KW-0998">Cell outer membrane</keyword>
<protein>
    <submittedName>
        <fullName evidence="18">TonB-dependent receptor</fullName>
    </submittedName>
</protein>
<evidence type="ECO:0000256" key="4">
    <source>
        <dbReference type="ARBA" id="ARBA00022452"/>
    </source>
</evidence>
<keyword evidence="11 14" id="KW-0472">Membrane</keyword>
<gene>
    <name evidence="18" type="ORF">AABD74_11705</name>
</gene>
<dbReference type="Pfam" id="PF00593">
    <property type="entry name" value="TonB_dep_Rec_b-barrel"/>
    <property type="match status" value="1"/>
</dbReference>
<evidence type="ECO:0000313" key="19">
    <source>
        <dbReference type="Proteomes" id="UP001623852"/>
    </source>
</evidence>
<feature type="domain" description="TonB-dependent receptor-like beta-barrel" evidence="16">
    <location>
        <begin position="358"/>
        <end position="788"/>
    </location>
</feature>
<evidence type="ECO:0000256" key="11">
    <source>
        <dbReference type="ARBA" id="ARBA00023136"/>
    </source>
</evidence>
<keyword evidence="6 14" id="KW-0812">Transmembrane</keyword>
<evidence type="ECO:0000256" key="8">
    <source>
        <dbReference type="ARBA" id="ARBA00023004"/>
    </source>
</evidence>
<dbReference type="InterPro" id="IPR010917">
    <property type="entry name" value="TonB_rcpt_CS"/>
</dbReference>
<keyword evidence="4 14" id="KW-1134">Transmembrane beta strand</keyword>
<evidence type="ECO:0000259" key="17">
    <source>
        <dbReference type="Pfam" id="PF07715"/>
    </source>
</evidence>
<evidence type="ECO:0000256" key="5">
    <source>
        <dbReference type="ARBA" id="ARBA00022496"/>
    </source>
</evidence>
<dbReference type="InterPro" id="IPR013784">
    <property type="entry name" value="Carb-bd-like_fold"/>
</dbReference>
<feature type="domain" description="TonB-dependent receptor plug" evidence="17">
    <location>
        <begin position="143"/>
        <end position="237"/>
    </location>
</feature>
<dbReference type="InterPro" id="IPR036942">
    <property type="entry name" value="Beta-barrel_TonB_sf"/>
</dbReference>
<dbReference type="EMBL" id="CP150845">
    <property type="protein sequence ID" value="WYZ17822.1"/>
    <property type="molecule type" value="Genomic_DNA"/>
</dbReference>
<comment type="subcellular location">
    <subcellularLocation>
        <location evidence="1 14">Cell outer membrane</location>
        <topology evidence="1 14">Multi-pass membrane protein</topology>
    </subcellularLocation>
</comment>
<dbReference type="Proteomes" id="UP001623852">
    <property type="component" value="Chromosome"/>
</dbReference>
<dbReference type="PROSITE" id="PS52016">
    <property type="entry name" value="TONB_DEPENDENT_REC_3"/>
    <property type="match status" value="1"/>
</dbReference>
<dbReference type="CDD" id="cd01347">
    <property type="entry name" value="ligand_gated_channel"/>
    <property type="match status" value="1"/>
</dbReference>
<evidence type="ECO:0000256" key="14">
    <source>
        <dbReference type="PROSITE-ProRule" id="PRU01360"/>
    </source>
</evidence>
<evidence type="ECO:0000256" key="7">
    <source>
        <dbReference type="ARBA" id="ARBA00022729"/>
    </source>
</evidence>
<evidence type="ECO:0000256" key="15">
    <source>
        <dbReference type="RuleBase" id="RU003357"/>
    </source>
</evidence>
<keyword evidence="3 14" id="KW-0813">Transport</keyword>
<accession>A0ABZ2U925</accession>
<sequence length="818" mass="90321">MNYSNQITKQFLYTICLFFIFIGAVNAQQNNGKIKGTITTSDGEPALGVNIILKNSKYGTVSNEDGSFEFNKVKPNTYTVQVSLTGYETLEQEVTVASNETTALSLQLKVSNKQLKEVIITNSRGKAFPKQSTYVSKMPLKNIENPQVYNVVSSELMKEQAITTYDDALKNVPGIQKLWESTGRGGDGGSYYTLRGFEVQANIVNGLPGLTNGSLDPANVERIEVIKGPSGTLFGSSLVSYGGLINTVTKKPYEGFGGEFSYTAGSFGLNRVTADVNTPLDDNNDILFRVNASYQTENSFQDAGFRTALFFAPSLSYKVNDKLSFLINTEFMQEEKTTPPMLFLGRESQLQYANLDELNYNTHLSFYSNDLTMKNPRFNLQAQMNYKISDQWTSQTTFSRGSSKSDGYYSYIYDNQNGTKEFGLSLTKEQSQTTTTDIQQNFVGDFKIGNMRNRLVAGLDYYAKEVMFGGSGYAWLYNVTAQGAVSYIDPETGIEASPRYPTRSSVDNVLAASGVTNYTSKEATYSAYASDVINITPSLLAMASLRVDYFDTEADVTTDKDDYDQTALSPKFGLLYQPIQDKLAVFANYMNGFRNISPAVTYDEVTEEPTGTKTFKPEHANQLEFGVKANLLADKLNATVSYYDIEVENLVTAALGSVVNTTQGGTARSKGFEFDLNAAPVKGLSIIAGYSYNDSKIVKGDAANSWLETGKRPFWAGPKNLVNLWAAYKFDEGFLENFGIGFGGNYASDNIILDSQVTGKFVLPEYTVINGSIFYSSAKFRAALNINNMANKDYFNGGWSTVNPQKPRNALLSFSYKF</sequence>
<dbReference type="Gene3D" id="2.40.170.20">
    <property type="entry name" value="TonB-dependent receptor, beta-barrel domain"/>
    <property type="match status" value="1"/>
</dbReference>
<keyword evidence="8" id="KW-0408">Iron</keyword>
<keyword evidence="19" id="KW-1185">Reference proteome</keyword>
<dbReference type="SUPFAM" id="SSF56935">
    <property type="entry name" value="Porins"/>
    <property type="match status" value="1"/>
</dbReference>
<evidence type="ECO:0000256" key="2">
    <source>
        <dbReference type="ARBA" id="ARBA00009810"/>
    </source>
</evidence>
<organism evidence="18 19">
    <name type="scientific">Flavobacterium soyae</name>
    <dbReference type="NCBI Taxonomy" id="2903098"/>
    <lineage>
        <taxon>Bacteria</taxon>
        <taxon>Pseudomonadati</taxon>
        <taxon>Bacteroidota</taxon>
        <taxon>Flavobacteriia</taxon>
        <taxon>Flavobacteriales</taxon>
        <taxon>Flavobacteriaceae</taxon>
        <taxon>Flavobacterium</taxon>
    </lineage>
</organism>
<keyword evidence="9" id="KW-0406">Ion transport</keyword>
<dbReference type="InterPro" id="IPR000531">
    <property type="entry name" value="Beta-barrel_TonB"/>
</dbReference>